<sequence length="54" mass="6286">MYVSSVPETRRRELNRTSFRFAHAHRSLRVFLLELGLRLLVPSKSVAKISFISL</sequence>
<accession>A0A511ZI67</accession>
<organism evidence="1 2">
    <name type="scientific">Oceanobacillus sojae</name>
    <dbReference type="NCBI Taxonomy" id="582851"/>
    <lineage>
        <taxon>Bacteria</taxon>
        <taxon>Bacillati</taxon>
        <taxon>Bacillota</taxon>
        <taxon>Bacilli</taxon>
        <taxon>Bacillales</taxon>
        <taxon>Bacillaceae</taxon>
        <taxon>Oceanobacillus</taxon>
    </lineage>
</organism>
<protein>
    <submittedName>
        <fullName evidence="1">Uncharacterized protein</fullName>
    </submittedName>
</protein>
<reference evidence="1 2" key="1">
    <citation type="submission" date="2019-07" db="EMBL/GenBank/DDBJ databases">
        <title>Whole genome shotgun sequence of Oceanobacillus sojae NBRC 105379.</title>
        <authorList>
            <person name="Hosoyama A."/>
            <person name="Uohara A."/>
            <person name="Ohji S."/>
            <person name="Ichikawa N."/>
        </authorList>
    </citation>
    <scope>NUCLEOTIDE SEQUENCE [LARGE SCALE GENOMIC DNA]</scope>
    <source>
        <strain evidence="1 2">NBRC 105379</strain>
    </source>
</reference>
<dbReference type="AlphaFoldDB" id="A0A511ZI67"/>
<dbReference type="Proteomes" id="UP000321558">
    <property type="component" value="Unassembled WGS sequence"/>
</dbReference>
<keyword evidence="2" id="KW-1185">Reference proteome</keyword>
<gene>
    <name evidence="1" type="ORF">OSO01_18720</name>
</gene>
<proteinExistence type="predicted"/>
<comment type="caution">
    <text evidence="1">The sequence shown here is derived from an EMBL/GenBank/DDBJ whole genome shotgun (WGS) entry which is preliminary data.</text>
</comment>
<dbReference type="EMBL" id="BJYM01000007">
    <property type="protein sequence ID" value="GEN87133.1"/>
    <property type="molecule type" value="Genomic_DNA"/>
</dbReference>
<evidence type="ECO:0000313" key="2">
    <source>
        <dbReference type="Proteomes" id="UP000321558"/>
    </source>
</evidence>
<evidence type="ECO:0000313" key="1">
    <source>
        <dbReference type="EMBL" id="GEN87133.1"/>
    </source>
</evidence>
<name>A0A511ZI67_9BACI</name>